<dbReference type="STRING" id="348151.IV55_GL000824"/>
<dbReference type="EC" id="3.1.-.-" evidence="10 11"/>
<dbReference type="InterPro" id="IPR013520">
    <property type="entry name" value="Ribonucl_H"/>
</dbReference>
<dbReference type="Pfam" id="PF00270">
    <property type="entry name" value="DEAD"/>
    <property type="match status" value="1"/>
</dbReference>
<evidence type="ECO:0000259" key="12">
    <source>
        <dbReference type="PROSITE" id="PS51193"/>
    </source>
</evidence>
<dbReference type="GO" id="GO:0005524">
    <property type="term" value="F:ATP binding"/>
    <property type="evidence" value="ECO:0007669"/>
    <property type="project" value="UniProtKB-UniRule"/>
</dbReference>
<keyword evidence="5 10" id="KW-0547">Nucleotide-binding</keyword>
<name>A0A0R2LB01_9LACO</name>
<feature type="binding site" evidence="10">
    <location>
        <begin position="284"/>
        <end position="291"/>
    </location>
    <ligand>
        <name>ATP</name>
        <dbReference type="ChEBI" id="CHEBI:30616"/>
    </ligand>
</feature>
<evidence type="ECO:0000256" key="1">
    <source>
        <dbReference type="ARBA" id="ARBA00022679"/>
    </source>
</evidence>
<dbReference type="InterPro" id="IPR006555">
    <property type="entry name" value="ATP-dep_Helicase_C"/>
</dbReference>
<dbReference type="PATRIC" id="fig|348151.3.peg.849"/>
<dbReference type="Gene3D" id="3.40.50.300">
    <property type="entry name" value="P-loop containing nucleotide triphosphate hydrolases"/>
    <property type="match status" value="2"/>
</dbReference>
<evidence type="ECO:0000256" key="6">
    <source>
        <dbReference type="ARBA" id="ARBA00022801"/>
    </source>
</evidence>
<gene>
    <name evidence="10 11 13" type="primary">dinG</name>
    <name evidence="14" type="ORF">IV55_GL000824</name>
    <name evidence="13" type="ORF">LSI01_00190</name>
</gene>
<dbReference type="HAMAP" id="MF_02206">
    <property type="entry name" value="DinG_exonucl"/>
    <property type="match status" value="1"/>
</dbReference>
<dbReference type="SMART" id="SM00491">
    <property type="entry name" value="HELICc2"/>
    <property type="match status" value="1"/>
</dbReference>
<dbReference type="InterPro" id="IPR014013">
    <property type="entry name" value="Helic_SF1/SF2_ATP-bd_DinG/Rad3"/>
</dbReference>
<evidence type="ECO:0000313" key="13">
    <source>
        <dbReference type="EMBL" id="GEK27708.1"/>
    </source>
</evidence>
<dbReference type="Proteomes" id="UP000321429">
    <property type="component" value="Unassembled WGS sequence"/>
</dbReference>
<keyword evidence="3" id="KW-0235">DNA replication</keyword>
<dbReference type="GO" id="GO:0045004">
    <property type="term" value="P:DNA replication proofreading"/>
    <property type="evidence" value="ECO:0007669"/>
    <property type="project" value="TreeGrafter"/>
</dbReference>
<keyword evidence="8 10" id="KW-0067">ATP-binding</keyword>
<dbReference type="CDD" id="cd06127">
    <property type="entry name" value="DEDDh"/>
    <property type="match status" value="1"/>
</dbReference>
<evidence type="ECO:0000256" key="8">
    <source>
        <dbReference type="ARBA" id="ARBA00022840"/>
    </source>
</evidence>
<evidence type="ECO:0000256" key="10">
    <source>
        <dbReference type="HAMAP-Rule" id="MF_02206"/>
    </source>
</evidence>
<protein>
    <recommendedName>
        <fullName evidence="10 11">3'-5' exonuclease DinG</fullName>
        <ecNumber evidence="10 11">3.1.-.-</ecNumber>
    </recommendedName>
</protein>
<dbReference type="NCBIfam" id="TIGR00573">
    <property type="entry name" value="dnaq"/>
    <property type="match status" value="1"/>
</dbReference>
<dbReference type="GO" id="GO:0016818">
    <property type="term" value="F:hydrolase activity, acting on acid anhydrides, in phosphorus-containing anhydrides"/>
    <property type="evidence" value="ECO:0007669"/>
    <property type="project" value="InterPro"/>
</dbReference>
<comment type="caution">
    <text evidence="14">The sequence shown here is derived from an EMBL/GenBank/DDBJ whole genome shotgun (WGS) entry which is preliminary data.</text>
</comment>
<evidence type="ECO:0000256" key="4">
    <source>
        <dbReference type="ARBA" id="ARBA00022722"/>
    </source>
</evidence>
<dbReference type="InterPro" id="IPR006310">
    <property type="entry name" value="DinG"/>
</dbReference>
<comment type="function">
    <text evidence="10 11">3'-5' exonuclease.</text>
</comment>
<dbReference type="Pfam" id="PF00929">
    <property type="entry name" value="RNase_T"/>
    <property type="match status" value="1"/>
</dbReference>
<reference evidence="14 15" key="1">
    <citation type="journal article" date="2015" name="Genome Announc.">
        <title>Expanding the biotechnology potential of lactobacilli through comparative genomics of 213 strains and associated genera.</title>
        <authorList>
            <person name="Sun Z."/>
            <person name="Harris H.M."/>
            <person name="McCann A."/>
            <person name="Guo C."/>
            <person name="Argimon S."/>
            <person name="Zhang W."/>
            <person name="Yang X."/>
            <person name="Jeffery I.B."/>
            <person name="Cooney J.C."/>
            <person name="Kagawa T.F."/>
            <person name="Liu W."/>
            <person name="Song Y."/>
            <person name="Salvetti E."/>
            <person name="Wrobel A."/>
            <person name="Rasinkangas P."/>
            <person name="Parkhill J."/>
            <person name="Rea M.C."/>
            <person name="O'Sullivan O."/>
            <person name="Ritari J."/>
            <person name="Douillard F.P."/>
            <person name="Paul Ross R."/>
            <person name="Yang R."/>
            <person name="Briner A.E."/>
            <person name="Felis G.E."/>
            <person name="de Vos W.M."/>
            <person name="Barrangou R."/>
            <person name="Klaenhammer T.R."/>
            <person name="Caufield P.W."/>
            <person name="Cui Y."/>
            <person name="Zhang H."/>
            <person name="O'Toole P.W."/>
        </authorList>
    </citation>
    <scope>NUCLEOTIDE SEQUENCE [LARGE SCALE GENOMIC DNA]</scope>
    <source>
        <strain evidence="14 15">DSM 22696</strain>
    </source>
</reference>
<dbReference type="InterPro" id="IPR011545">
    <property type="entry name" value="DEAD/DEAH_box_helicase_dom"/>
</dbReference>
<dbReference type="Pfam" id="PF13307">
    <property type="entry name" value="Helicase_C_2"/>
    <property type="match status" value="1"/>
</dbReference>
<evidence type="ECO:0000256" key="11">
    <source>
        <dbReference type="RuleBase" id="RU364106"/>
    </source>
</evidence>
<evidence type="ECO:0000256" key="3">
    <source>
        <dbReference type="ARBA" id="ARBA00022705"/>
    </source>
</evidence>
<keyword evidence="1" id="KW-0808">Transferase</keyword>
<keyword evidence="9" id="KW-0239">DNA-directed DNA polymerase</keyword>
<dbReference type="OrthoDB" id="9803913at2"/>
<keyword evidence="14" id="KW-0347">Helicase</keyword>
<evidence type="ECO:0000313" key="16">
    <source>
        <dbReference type="Proteomes" id="UP000321429"/>
    </source>
</evidence>
<evidence type="ECO:0000256" key="5">
    <source>
        <dbReference type="ARBA" id="ARBA00022741"/>
    </source>
</evidence>
<evidence type="ECO:0000256" key="7">
    <source>
        <dbReference type="ARBA" id="ARBA00022839"/>
    </source>
</evidence>
<reference evidence="13 16" key="2">
    <citation type="submission" date="2019-07" db="EMBL/GenBank/DDBJ databases">
        <title>Whole genome shotgun sequence of Lactobacillus siliginis NBRC 101315.</title>
        <authorList>
            <person name="Hosoyama A."/>
            <person name="Uohara A."/>
            <person name="Ohji S."/>
            <person name="Ichikawa N."/>
        </authorList>
    </citation>
    <scope>NUCLEOTIDE SEQUENCE [LARGE SCALE GENOMIC DNA]</scope>
    <source>
        <strain evidence="13 16">NBRC 101315</strain>
    </source>
</reference>
<dbReference type="AlphaFoldDB" id="A0A0R2LB01"/>
<keyword evidence="6 10" id="KW-0378">Hydrolase</keyword>
<evidence type="ECO:0000256" key="9">
    <source>
        <dbReference type="ARBA" id="ARBA00022932"/>
    </source>
</evidence>
<dbReference type="EMBL" id="JQCB01000002">
    <property type="protein sequence ID" value="KRN96949.1"/>
    <property type="molecule type" value="Genomic_DNA"/>
</dbReference>
<accession>A0A0R2LB01</accession>
<evidence type="ECO:0000256" key="2">
    <source>
        <dbReference type="ARBA" id="ARBA00022695"/>
    </source>
</evidence>
<feature type="domain" description="Helicase ATP-binding" evidence="12">
    <location>
        <begin position="247"/>
        <end position="522"/>
    </location>
</feature>
<dbReference type="EMBL" id="BJUD01000001">
    <property type="protein sequence ID" value="GEK27708.1"/>
    <property type="molecule type" value="Genomic_DNA"/>
</dbReference>
<organism evidence="14 15">
    <name type="scientific">Furfurilactobacillus siliginis</name>
    <dbReference type="NCBI Taxonomy" id="348151"/>
    <lineage>
        <taxon>Bacteria</taxon>
        <taxon>Bacillati</taxon>
        <taxon>Bacillota</taxon>
        <taxon>Bacilli</taxon>
        <taxon>Lactobacillales</taxon>
        <taxon>Lactobacillaceae</taxon>
        <taxon>Furfurilactobacillus</taxon>
    </lineage>
</organism>
<dbReference type="InterPro" id="IPR006054">
    <property type="entry name" value="DnaQ"/>
</dbReference>
<feature type="short sequence motif" description="DEAH box" evidence="10">
    <location>
        <begin position="461"/>
        <end position="464"/>
    </location>
</feature>
<dbReference type="SUPFAM" id="SSF53098">
    <property type="entry name" value="Ribonuclease H-like"/>
    <property type="match status" value="1"/>
</dbReference>
<dbReference type="GO" id="GO:0004386">
    <property type="term" value="F:helicase activity"/>
    <property type="evidence" value="ECO:0007669"/>
    <property type="project" value="UniProtKB-KW"/>
</dbReference>
<dbReference type="SMART" id="SM00479">
    <property type="entry name" value="EXOIII"/>
    <property type="match status" value="1"/>
</dbReference>
<dbReference type="InterPro" id="IPR012337">
    <property type="entry name" value="RNaseH-like_sf"/>
</dbReference>
<dbReference type="Proteomes" id="UP000051139">
    <property type="component" value="Unassembled WGS sequence"/>
</dbReference>
<dbReference type="InterPro" id="IPR027417">
    <property type="entry name" value="P-loop_NTPase"/>
</dbReference>
<evidence type="ECO:0000313" key="14">
    <source>
        <dbReference type="EMBL" id="KRN96949.1"/>
    </source>
</evidence>
<dbReference type="Gene3D" id="3.30.420.10">
    <property type="entry name" value="Ribonuclease H-like superfamily/Ribonuclease H"/>
    <property type="match status" value="1"/>
</dbReference>
<dbReference type="GO" id="GO:0003677">
    <property type="term" value="F:DNA binding"/>
    <property type="evidence" value="ECO:0007669"/>
    <property type="project" value="InterPro"/>
</dbReference>
<dbReference type="RefSeq" id="WP_057808848.1">
    <property type="nucleotide sequence ID" value="NZ_BJUD01000001.1"/>
</dbReference>
<proteinExistence type="inferred from homology"/>
<keyword evidence="4 10" id="KW-0540">Nuclease</keyword>
<dbReference type="GO" id="GO:0008408">
    <property type="term" value="F:3'-5' exonuclease activity"/>
    <property type="evidence" value="ECO:0007669"/>
    <property type="project" value="UniProtKB-UniRule"/>
</dbReference>
<keyword evidence="7 10" id="KW-0269">Exonuclease</keyword>
<dbReference type="GO" id="GO:0003887">
    <property type="term" value="F:DNA-directed DNA polymerase activity"/>
    <property type="evidence" value="ECO:0007669"/>
    <property type="project" value="UniProtKB-KW"/>
</dbReference>
<dbReference type="PANTHER" id="PTHR30231">
    <property type="entry name" value="DNA POLYMERASE III SUBUNIT EPSILON"/>
    <property type="match status" value="1"/>
</dbReference>
<dbReference type="SUPFAM" id="SSF52540">
    <property type="entry name" value="P-loop containing nucleoside triphosphate hydrolases"/>
    <property type="match status" value="2"/>
</dbReference>
<dbReference type="InterPro" id="IPR036397">
    <property type="entry name" value="RNaseH_sf"/>
</dbReference>
<comment type="similarity">
    <text evidence="10 11">Belongs to the helicase family. DinG subfamily. Type 2 sub-subfamily.</text>
</comment>
<dbReference type="PANTHER" id="PTHR30231:SF41">
    <property type="entry name" value="DNA POLYMERASE III SUBUNIT EPSILON"/>
    <property type="match status" value="1"/>
</dbReference>
<keyword evidence="15" id="KW-1185">Reference proteome</keyword>
<evidence type="ECO:0000313" key="15">
    <source>
        <dbReference type="Proteomes" id="UP000051139"/>
    </source>
</evidence>
<dbReference type="PROSITE" id="PS51193">
    <property type="entry name" value="HELICASE_ATP_BIND_2"/>
    <property type="match status" value="1"/>
</dbReference>
<keyword evidence="2" id="KW-0548">Nucleotidyltransferase</keyword>
<sequence length="935" mass="104328">MNKDTTYAVVDIETTGTSVKDGDRVIQIGCAFVKHGKVINHYSTKINPGRQIPANITHLTSITNREVAKAPYFDDVAGALYAMLQGTVFVAHNVNFDFPFLNAEFSRVGYPPLQIEAIDTVTLTQILFPTLTSFRLRDLSAHFQIEHDQPHTADSDADATAVLLLKLLDQVATLPINTLRQLVNLNLSLPADTTKVFDVALAAARKQPAQLPAGQYVRSRLVLHEATPPQAIDLGQPRAYPKSKAAKLKAWGDQVEWRDSQAKMMNHIFNNYSHEDTKNLIIEAPTGIGKTLGYAVPFAFLSQTGKATVISTQTTLLQEQFMTDTLPKLRAMVPFAINAVAVKGSQHYLDLSRFAATLTVPEHSQQSQFLKARILVWLLQTQTGDLDELHLNSYRAQLFEEICHRGLQSLNPKDPFYEDDYLRRMDQRIRQANMVVVNHAYLTQHAAQLDTLLGRPYLLVDEAQHLPTVATSDHRNTVKFHELASALHHAQATIFNQHEHHLTEMFSEDGTATAALQQLASVLLKLDADLDQFEQGLYRQFLLAAQVNSHGQRILEQLVDNEQLQKLLQAGNPIFSALITEADLLPNALHKVQTRFEKQQNKWLNSDVALMHEFTQTVADVQTKLAQLAQFADELGDAETTNVYWLRQNQYGDSASLELSGGLLMATGWLKEHVYAHFQLPTFTGATLFTSTRANYLMTQLDLDKATTVTKRLPERFNYEQQARLFVATDAPVANLRKPDVQYRYWADTIAKLAKKTHRQTLVLFNSLAAVSGVYTALTHGLVNDNQTVFAQGETGSREKNLKRFSTESNGILLGAASYWEGIDLPKDALELVIITKLPFDSPTDLLVAATNARLEAAGHNAFYASALPKATLRLRQGIGRLIRTPTDRGVIVVLDSRLVNKRYGGTMQKALPKGLTVISKPTAEIITQTNNFFR</sequence>
<dbReference type="GO" id="GO:0005829">
    <property type="term" value="C:cytosol"/>
    <property type="evidence" value="ECO:0007669"/>
    <property type="project" value="TreeGrafter"/>
</dbReference>
<dbReference type="FunFam" id="3.30.420.10:FF:000045">
    <property type="entry name" value="3'-5' exonuclease DinG"/>
    <property type="match status" value="1"/>
</dbReference>
<dbReference type="NCBIfam" id="TIGR01407">
    <property type="entry name" value="dinG_rel"/>
    <property type="match status" value="1"/>
</dbReference>